<reference evidence="1" key="2">
    <citation type="journal article" date="2015" name="Fish Shellfish Immunol.">
        <title>Early steps in the European eel (Anguilla anguilla)-Vibrio vulnificus interaction in the gills: Role of the RtxA13 toxin.</title>
        <authorList>
            <person name="Callol A."/>
            <person name="Pajuelo D."/>
            <person name="Ebbesson L."/>
            <person name="Teles M."/>
            <person name="MacKenzie S."/>
            <person name="Amaro C."/>
        </authorList>
    </citation>
    <scope>NUCLEOTIDE SEQUENCE</scope>
</reference>
<sequence>MFSDFSPNNLALQNYRV</sequence>
<proteinExistence type="predicted"/>
<accession>A0A0E9QYE3</accession>
<organism evidence="1">
    <name type="scientific">Anguilla anguilla</name>
    <name type="common">European freshwater eel</name>
    <name type="synonym">Muraena anguilla</name>
    <dbReference type="NCBI Taxonomy" id="7936"/>
    <lineage>
        <taxon>Eukaryota</taxon>
        <taxon>Metazoa</taxon>
        <taxon>Chordata</taxon>
        <taxon>Craniata</taxon>
        <taxon>Vertebrata</taxon>
        <taxon>Euteleostomi</taxon>
        <taxon>Actinopterygii</taxon>
        <taxon>Neopterygii</taxon>
        <taxon>Teleostei</taxon>
        <taxon>Anguilliformes</taxon>
        <taxon>Anguillidae</taxon>
        <taxon>Anguilla</taxon>
    </lineage>
</organism>
<dbReference type="AlphaFoldDB" id="A0A0E9QYE3"/>
<evidence type="ECO:0000313" key="1">
    <source>
        <dbReference type="EMBL" id="JAH21250.1"/>
    </source>
</evidence>
<reference evidence="1" key="1">
    <citation type="submission" date="2014-11" db="EMBL/GenBank/DDBJ databases">
        <authorList>
            <person name="Amaro Gonzalez C."/>
        </authorList>
    </citation>
    <scope>NUCLEOTIDE SEQUENCE</scope>
</reference>
<protein>
    <submittedName>
        <fullName evidence="1">Uncharacterized protein</fullName>
    </submittedName>
</protein>
<dbReference type="EMBL" id="GBXM01087327">
    <property type="protein sequence ID" value="JAH21250.1"/>
    <property type="molecule type" value="Transcribed_RNA"/>
</dbReference>
<name>A0A0E9QYE3_ANGAN</name>